<evidence type="ECO:0000256" key="1">
    <source>
        <dbReference type="SAM" id="MobiDB-lite"/>
    </source>
</evidence>
<name>A0A3N4IV82_9PEZI</name>
<evidence type="ECO:0000313" key="3">
    <source>
        <dbReference type="Proteomes" id="UP000276215"/>
    </source>
</evidence>
<feature type="compositionally biased region" description="Basic and acidic residues" evidence="1">
    <location>
        <begin position="1"/>
        <end position="17"/>
    </location>
</feature>
<accession>A0A3N4IV82</accession>
<dbReference type="EMBL" id="ML120540">
    <property type="protein sequence ID" value="RPA90113.1"/>
    <property type="molecule type" value="Genomic_DNA"/>
</dbReference>
<dbReference type="Proteomes" id="UP000276215">
    <property type="component" value="Unassembled WGS sequence"/>
</dbReference>
<reference evidence="2 3" key="1">
    <citation type="journal article" date="2018" name="Nat. Ecol. Evol.">
        <title>Pezizomycetes genomes reveal the molecular basis of ectomycorrhizal truffle lifestyle.</title>
        <authorList>
            <person name="Murat C."/>
            <person name="Payen T."/>
            <person name="Noel B."/>
            <person name="Kuo A."/>
            <person name="Morin E."/>
            <person name="Chen J."/>
            <person name="Kohler A."/>
            <person name="Krizsan K."/>
            <person name="Balestrini R."/>
            <person name="Da Silva C."/>
            <person name="Montanini B."/>
            <person name="Hainaut M."/>
            <person name="Levati E."/>
            <person name="Barry K.W."/>
            <person name="Belfiori B."/>
            <person name="Cichocki N."/>
            <person name="Clum A."/>
            <person name="Dockter R.B."/>
            <person name="Fauchery L."/>
            <person name="Guy J."/>
            <person name="Iotti M."/>
            <person name="Le Tacon F."/>
            <person name="Lindquist E.A."/>
            <person name="Lipzen A."/>
            <person name="Malagnac F."/>
            <person name="Mello A."/>
            <person name="Molinier V."/>
            <person name="Miyauchi S."/>
            <person name="Poulain J."/>
            <person name="Riccioni C."/>
            <person name="Rubini A."/>
            <person name="Sitrit Y."/>
            <person name="Splivallo R."/>
            <person name="Traeger S."/>
            <person name="Wang M."/>
            <person name="Zifcakova L."/>
            <person name="Wipf D."/>
            <person name="Zambonelli A."/>
            <person name="Paolocci F."/>
            <person name="Nowrousian M."/>
            <person name="Ottonello S."/>
            <person name="Baldrian P."/>
            <person name="Spatafora J.W."/>
            <person name="Henrissat B."/>
            <person name="Nagy L.G."/>
            <person name="Aury J.M."/>
            <person name="Wincker P."/>
            <person name="Grigoriev I.V."/>
            <person name="Bonfante P."/>
            <person name="Martin F.M."/>
        </authorList>
    </citation>
    <scope>NUCLEOTIDE SEQUENCE [LARGE SCALE GENOMIC DNA]</scope>
    <source>
        <strain evidence="2 3">120613-1</strain>
    </source>
</reference>
<gene>
    <name evidence="2" type="ORF">L873DRAFT_1821697</name>
</gene>
<evidence type="ECO:0000313" key="2">
    <source>
        <dbReference type="EMBL" id="RPA90113.1"/>
    </source>
</evidence>
<keyword evidence="3" id="KW-1185">Reference proteome</keyword>
<organism evidence="2 3">
    <name type="scientific">Choiromyces venosus 120613-1</name>
    <dbReference type="NCBI Taxonomy" id="1336337"/>
    <lineage>
        <taxon>Eukaryota</taxon>
        <taxon>Fungi</taxon>
        <taxon>Dikarya</taxon>
        <taxon>Ascomycota</taxon>
        <taxon>Pezizomycotina</taxon>
        <taxon>Pezizomycetes</taxon>
        <taxon>Pezizales</taxon>
        <taxon>Tuberaceae</taxon>
        <taxon>Choiromyces</taxon>
    </lineage>
</organism>
<feature type="region of interest" description="Disordered" evidence="1">
    <location>
        <begin position="1"/>
        <end position="49"/>
    </location>
</feature>
<sequence>MGKTDLQDHSDNDKDEQSSVSYTADDGRKINLRKLQVQPGPSKPPKDIKQFTRHYHQNDRTYTNSKHLEFRSQGCHGGQTFNA</sequence>
<proteinExistence type="predicted"/>
<protein>
    <submittedName>
        <fullName evidence="2">Uncharacterized protein</fullName>
    </submittedName>
</protein>
<dbReference type="AlphaFoldDB" id="A0A3N4IV82"/>